<dbReference type="PANTHER" id="PTHR34614:SF2">
    <property type="entry name" value="TRANSPOSASE IS4-LIKE DOMAIN-CONTAINING PROTEIN"/>
    <property type="match status" value="1"/>
</dbReference>
<dbReference type="Proteomes" id="UP000000739">
    <property type="component" value="Chromosome"/>
</dbReference>
<dbReference type="PANTHER" id="PTHR34614">
    <property type="match status" value="1"/>
</dbReference>
<evidence type="ECO:0000259" key="1">
    <source>
        <dbReference type="Pfam" id="PF01609"/>
    </source>
</evidence>
<accession>B8FD18</accession>
<name>B8FD18_DESAL</name>
<dbReference type="EMBL" id="CP001322">
    <property type="protein sequence ID" value="ACL06449.1"/>
    <property type="molecule type" value="Genomic_DNA"/>
</dbReference>
<evidence type="ECO:0000313" key="3">
    <source>
        <dbReference type="Proteomes" id="UP000000739"/>
    </source>
</evidence>
<dbReference type="AlphaFoldDB" id="B8FD18"/>
<dbReference type="GO" id="GO:0003677">
    <property type="term" value="F:DNA binding"/>
    <property type="evidence" value="ECO:0007669"/>
    <property type="project" value="InterPro"/>
</dbReference>
<dbReference type="eggNOG" id="COG5421">
    <property type="taxonomic scope" value="Bacteria"/>
</dbReference>
<feature type="domain" description="Transposase IS4-like" evidence="1">
    <location>
        <begin position="168"/>
        <end position="437"/>
    </location>
</feature>
<dbReference type="KEGG" id="dal:Dalk_4771"/>
<dbReference type="InterPro" id="IPR012337">
    <property type="entry name" value="RNaseH-like_sf"/>
</dbReference>
<dbReference type="GO" id="GO:0004803">
    <property type="term" value="F:transposase activity"/>
    <property type="evidence" value="ECO:0007669"/>
    <property type="project" value="InterPro"/>
</dbReference>
<dbReference type="RefSeq" id="WP_015949488.1">
    <property type="nucleotide sequence ID" value="NC_011768.1"/>
</dbReference>
<organism evidence="2 3">
    <name type="scientific">Desulfatibacillum aliphaticivorans</name>
    <dbReference type="NCBI Taxonomy" id="218208"/>
    <lineage>
        <taxon>Bacteria</taxon>
        <taxon>Pseudomonadati</taxon>
        <taxon>Thermodesulfobacteriota</taxon>
        <taxon>Desulfobacteria</taxon>
        <taxon>Desulfobacterales</taxon>
        <taxon>Desulfatibacillaceae</taxon>
        <taxon>Desulfatibacillum</taxon>
    </lineage>
</organism>
<dbReference type="Pfam" id="PF01609">
    <property type="entry name" value="DDE_Tnp_1"/>
    <property type="match status" value="1"/>
</dbReference>
<sequence length="503" mass="57785">MEAIRRLAKSVERFLAKTGDVETQCKLQFPGEDVRFVESRPMGGVFVLKKIWDRLRISECLDKALADRQYTAPIGDAVFAMVANRALAPDSKLAVEDWAAKDVHLELDQPLKVQHLYRAMDFLLENQEAIQKEVFWSTANLLNLEVDLVFFDTTSTYFERDEEDEEGLKRYGHSKDKRKDLPQVVVGLAVTKEGLPIRSWVFPGNTPDVNTVEQIQKEMNDWKLGRVVWAMDRGMTSEENRAILQRGGGNYILGEKLRGSNMSKAVLGSPGRFTTVRDNLEIKEVTAGDGACRRRYVIVRNPKQVKRDQATRERLIRRAEQEIEAIGDLTGKKHTKAACALLSHRSMGKYVRELKSGKLKINKAQITEEEKLDGKYLLSCSDDTLSPEEIALGYKQLLEVERAFRTLKSTLDLRPVYHRKDERIRSHVTLCWLALLLVRLIELETGMTWNQVRRILERLHMGEFFLNNSRILQRTELTQDQNKLLKKLKIKPPPLIKKIDLTS</sequence>
<protein>
    <submittedName>
        <fullName evidence="2">Transposase IS4 family protein</fullName>
    </submittedName>
</protein>
<dbReference type="SUPFAM" id="SSF53098">
    <property type="entry name" value="Ribonuclease H-like"/>
    <property type="match status" value="1"/>
</dbReference>
<dbReference type="HOGENOM" id="CLU_022426_5_0_7"/>
<proteinExistence type="predicted"/>
<dbReference type="NCBIfam" id="NF033559">
    <property type="entry name" value="transpos_IS1634"/>
    <property type="match status" value="1"/>
</dbReference>
<dbReference type="InterPro" id="IPR047654">
    <property type="entry name" value="IS1634_transpos"/>
</dbReference>
<evidence type="ECO:0000313" key="2">
    <source>
        <dbReference type="EMBL" id="ACL06449.1"/>
    </source>
</evidence>
<dbReference type="InterPro" id="IPR002559">
    <property type="entry name" value="Transposase_11"/>
</dbReference>
<reference evidence="2 3" key="1">
    <citation type="journal article" date="2012" name="Environ. Microbiol.">
        <title>The genome sequence of Desulfatibacillum alkenivorans AK-01: a blueprint for anaerobic alkane oxidation.</title>
        <authorList>
            <person name="Callaghan A.V."/>
            <person name="Morris B.E."/>
            <person name="Pereira I.A."/>
            <person name="McInerney M.J."/>
            <person name="Austin R.N."/>
            <person name="Groves J.T."/>
            <person name="Kukor J.J."/>
            <person name="Suflita J.M."/>
            <person name="Young L.Y."/>
            <person name="Zylstra G.J."/>
            <person name="Wawrik B."/>
        </authorList>
    </citation>
    <scope>NUCLEOTIDE SEQUENCE [LARGE SCALE GENOMIC DNA]</scope>
    <source>
        <strain evidence="2 3">AK-01</strain>
    </source>
</reference>
<keyword evidence="3" id="KW-1185">Reference proteome</keyword>
<dbReference type="GO" id="GO:0006313">
    <property type="term" value="P:DNA transposition"/>
    <property type="evidence" value="ECO:0007669"/>
    <property type="project" value="InterPro"/>
</dbReference>
<gene>
    <name evidence="2" type="ordered locus">Dalk_4771</name>
</gene>